<keyword evidence="7 22" id="KW-0645">Protease</keyword>
<dbReference type="GO" id="GO:0005886">
    <property type="term" value="C:plasma membrane"/>
    <property type="evidence" value="ECO:0007669"/>
    <property type="project" value="UniProtKB-SubCell"/>
</dbReference>
<dbReference type="STRING" id="224129.A0A1W4XT18"/>
<feature type="domain" description="ERAP1-like C-terminal" evidence="25">
    <location>
        <begin position="551"/>
        <end position="860"/>
    </location>
</feature>
<accession>A0A1W4XT18</accession>
<evidence type="ECO:0000256" key="6">
    <source>
        <dbReference type="ARBA" id="ARBA00022622"/>
    </source>
</evidence>
<evidence type="ECO:0000256" key="14">
    <source>
        <dbReference type="ARBA" id="ARBA00023049"/>
    </source>
</evidence>
<evidence type="ECO:0000259" key="24">
    <source>
        <dbReference type="Pfam" id="PF01433"/>
    </source>
</evidence>
<evidence type="ECO:0000256" key="3">
    <source>
        <dbReference type="ARBA" id="ARBA00004609"/>
    </source>
</evidence>
<dbReference type="GO" id="GO:0042277">
    <property type="term" value="F:peptide binding"/>
    <property type="evidence" value="ECO:0007669"/>
    <property type="project" value="TreeGrafter"/>
</dbReference>
<keyword evidence="15 22" id="KW-0472">Membrane</keyword>
<evidence type="ECO:0000259" key="25">
    <source>
        <dbReference type="Pfam" id="PF11838"/>
    </source>
</evidence>
<dbReference type="FunCoup" id="A0A1W4XT18">
    <property type="interactions" value="86"/>
</dbReference>
<dbReference type="Gene3D" id="1.10.390.10">
    <property type="entry name" value="Neutral Protease Domain 2"/>
    <property type="match status" value="1"/>
</dbReference>
<gene>
    <name evidence="28" type="primary">LOC108744380</name>
</gene>
<comment type="subcellular location">
    <subcellularLocation>
        <location evidence="3">Cell membrane</location>
        <topology evidence="3">Lipid-anchor</topology>
        <topology evidence="3">GPI-anchor</topology>
    </subcellularLocation>
    <subcellularLocation>
        <location evidence="2">Membrane</location>
        <topology evidence="2">Single-pass membrane protein</topology>
    </subcellularLocation>
</comment>
<evidence type="ECO:0000313" key="28">
    <source>
        <dbReference type="RefSeq" id="XP_018335613.1"/>
    </source>
</evidence>
<feature type="domain" description="Peptidase M1 membrane alanine aminopeptidase" evidence="24">
    <location>
        <begin position="248"/>
        <end position="473"/>
    </location>
</feature>
<comment type="cofactor">
    <cofactor evidence="20 22">
        <name>Zn(2+)</name>
        <dbReference type="ChEBI" id="CHEBI:29105"/>
    </cofactor>
    <text evidence="20 22">Binds 1 zinc ion per subunit.</text>
</comment>
<dbReference type="Gene3D" id="2.60.40.1910">
    <property type="match status" value="1"/>
</dbReference>
<evidence type="ECO:0000256" key="23">
    <source>
        <dbReference type="SAM" id="SignalP"/>
    </source>
</evidence>
<keyword evidence="17" id="KW-0325">Glycoprotein</keyword>
<dbReference type="GO" id="GO:0098552">
    <property type="term" value="C:side of membrane"/>
    <property type="evidence" value="ECO:0007669"/>
    <property type="project" value="UniProtKB-KW"/>
</dbReference>
<feature type="binding site" evidence="20">
    <location>
        <position position="323"/>
    </location>
    <ligand>
        <name>Zn(2+)</name>
        <dbReference type="ChEBI" id="CHEBI:29105"/>
        <note>catalytic</note>
    </ligand>
</feature>
<comment type="catalytic activity">
    <reaction evidence="1">
        <text>Release of an N-terminal amino acid, Xaa-|-Yaa- from a peptide, amide or arylamide. Xaa is preferably Ala, but may be most amino acids including Pro (slow action). When a terminal hydrophobic residue is followed by a prolyl residue, the two may be released as an intact Xaa-Pro dipeptide.</text>
        <dbReference type="EC" id="3.4.11.2"/>
    </reaction>
</comment>
<keyword evidence="9 20" id="KW-0479">Metal-binding</keyword>
<dbReference type="CDD" id="cd09601">
    <property type="entry name" value="M1_APN-Q_like"/>
    <property type="match status" value="1"/>
</dbReference>
<dbReference type="OrthoDB" id="10031169at2759"/>
<evidence type="ECO:0000256" key="7">
    <source>
        <dbReference type="ARBA" id="ARBA00022670"/>
    </source>
</evidence>
<comment type="similarity">
    <text evidence="4 22">Belongs to the peptidase M1 family.</text>
</comment>
<dbReference type="InParanoid" id="A0A1W4XT18"/>
<evidence type="ECO:0000256" key="13">
    <source>
        <dbReference type="ARBA" id="ARBA00022989"/>
    </source>
</evidence>
<dbReference type="GO" id="GO:0005737">
    <property type="term" value="C:cytoplasm"/>
    <property type="evidence" value="ECO:0007669"/>
    <property type="project" value="TreeGrafter"/>
</dbReference>
<dbReference type="InterPro" id="IPR001930">
    <property type="entry name" value="Peptidase_M1"/>
</dbReference>
<dbReference type="PANTHER" id="PTHR11533">
    <property type="entry name" value="PROTEASE M1 ZINC METALLOPROTEASE"/>
    <property type="match status" value="1"/>
</dbReference>
<dbReference type="InterPro" id="IPR034016">
    <property type="entry name" value="M1_APN-typ"/>
</dbReference>
<keyword evidence="22 28" id="KW-0031">Aminopeptidase</keyword>
<evidence type="ECO:0000256" key="4">
    <source>
        <dbReference type="ARBA" id="ARBA00010136"/>
    </source>
</evidence>
<proteinExistence type="inferred from homology"/>
<evidence type="ECO:0000256" key="8">
    <source>
        <dbReference type="ARBA" id="ARBA00022692"/>
    </source>
</evidence>
<feature type="domain" description="Aminopeptidase N-like N-terminal" evidence="26">
    <location>
        <begin position="28"/>
        <end position="216"/>
    </location>
</feature>
<evidence type="ECO:0000256" key="18">
    <source>
        <dbReference type="ARBA" id="ARBA00023288"/>
    </source>
</evidence>
<evidence type="ECO:0000256" key="22">
    <source>
        <dbReference type="RuleBase" id="RU364040"/>
    </source>
</evidence>
<dbReference type="GO" id="GO:0043171">
    <property type="term" value="P:peptide catabolic process"/>
    <property type="evidence" value="ECO:0007669"/>
    <property type="project" value="TreeGrafter"/>
</dbReference>
<keyword evidence="14 22" id="KW-0482">Metalloprotease</keyword>
<dbReference type="GO" id="GO:0006508">
    <property type="term" value="P:proteolysis"/>
    <property type="evidence" value="ECO:0007669"/>
    <property type="project" value="UniProtKB-KW"/>
</dbReference>
<dbReference type="RefSeq" id="XP_018335613.1">
    <property type="nucleotide sequence ID" value="XM_018480111.2"/>
</dbReference>
<dbReference type="InterPro" id="IPR024571">
    <property type="entry name" value="ERAP1-like_C_dom"/>
</dbReference>
<keyword evidence="27" id="KW-1185">Reference proteome</keyword>
<dbReference type="GO" id="GO:0016285">
    <property type="term" value="F:alanyl aminopeptidase activity"/>
    <property type="evidence" value="ECO:0007669"/>
    <property type="project" value="UniProtKB-EC"/>
</dbReference>
<evidence type="ECO:0000313" key="27">
    <source>
        <dbReference type="Proteomes" id="UP000192223"/>
    </source>
</evidence>
<dbReference type="KEGG" id="apln:108744380"/>
<dbReference type="InterPro" id="IPR042097">
    <property type="entry name" value="Aminopeptidase_N-like_N_sf"/>
</dbReference>
<evidence type="ECO:0000256" key="12">
    <source>
        <dbReference type="ARBA" id="ARBA00022833"/>
    </source>
</evidence>
<dbReference type="PANTHER" id="PTHR11533:SF301">
    <property type="entry name" value="AMINOPEPTIDASE"/>
    <property type="match status" value="1"/>
</dbReference>
<organism evidence="27 28">
    <name type="scientific">Agrilus planipennis</name>
    <name type="common">Emerald ash borer</name>
    <name type="synonym">Agrilus marcopoli</name>
    <dbReference type="NCBI Taxonomy" id="224129"/>
    <lineage>
        <taxon>Eukaryota</taxon>
        <taxon>Metazoa</taxon>
        <taxon>Ecdysozoa</taxon>
        <taxon>Arthropoda</taxon>
        <taxon>Hexapoda</taxon>
        <taxon>Insecta</taxon>
        <taxon>Pterygota</taxon>
        <taxon>Neoptera</taxon>
        <taxon>Endopterygota</taxon>
        <taxon>Coleoptera</taxon>
        <taxon>Polyphaga</taxon>
        <taxon>Elateriformia</taxon>
        <taxon>Buprestoidea</taxon>
        <taxon>Buprestidae</taxon>
        <taxon>Agrilinae</taxon>
        <taxon>Agrilus</taxon>
    </lineage>
</organism>
<dbReference type="SUPFAM" id="SSF55486">
    <property type="entry name" value="Metalloproteases ('zincins'), catalytic domain"/>
    <property type="match status" value="1"/>
</dbReference>
<dbReference type="Proteomes" id="UP000192223">
    <property type="component" value="Unplaced"/>
</dbReference>
<dbReference type="AlphaFoldDB" id="A0A1W4XT18"/>
<feature type="active site" description="Proton acceptor" evidence="19">
    <location>
        <position position="324"/>
    </location>
</feature>
<keyword evidence="12 20" id="KW-0862">Zinc</keyword>
<keyword evidence="8 22" id="KW-0812">Transmembrane</keyword>
<dbReference type="Pfam" id="PF17900">
    <property type="entry name" value="Peptidase_M1_N"/>
    <property type="match status" value="1"/>
</dbReference>
<evidence type="ECO:0000256" key="10">
    <source>
        <dbReference type="ARBA" id="ARBA00022729"/>
    </source>
</evidence>
<protein>
    <recommendedName>
        <fullName evidence="22">Aminopeptidase</fullName>
        <ecNumber evidence="22">3.4.11.-</ecNumber>
    </recommendedName>
</protein>
<dbReference type="InterPro" id="IPR027268">
    <property type="entry name" value="Peptidase_M4/M1_CTD_sf"/>
</dbReference>
<feature type="site" description="Transition state stabilizer" evidence="21">
    <location>
        <position position="409"/>
    </location>
</feature>
<dbReference type="SUPFAM" id="SSF63737">
    <property type="entry name" value="Leukotriene A4 hydrolase N-terminal domain"/>
    <property type="match status" value="1"/>
</dbReference>
<evidence type="ECO:0000259" key="26">
    <source>
        <dbReference type="Pfam" id="PF17900"/>
    </source>
</evidence>
<dbReference type="FunFam" id="1.10.390.10:FF:000016">
    <property type="entry name" value="Glutamyl aminopeptidase"/>
    <property type="match status" value="1"/>
</dbReference>
<dbReference type="Pfam" id="PF01433">
    <property type="entry name" value="Peptidase_M1"/>
    <property type="match status" value="1"/>
</dbReference>
<keyword evidence="16" id="KW-1015">Disulfide bond</keyword>
<feature type="binding site" evidence="20">
    <location>
        <position position="346"/>
    </location>
    <ligand>
        <name>Zn(2+)</name>
        <dbReference type="ChEBI" id="CHEBI:29105"/>
        <note>catalytic</note>
    </ligand>
</feature>
<dbReference type="PRINTS" id="PR00756">
    <property type="entry name" value="ALADIPTASE"/>
</dbReference>
<dbReference type="FunFam" id="2.60.40.1910:FF:000008">
    <property type="entry name" value="Aminopeptidase"/>
    <property type="match status" value="1"/>
</dbReference>
<dbReference type="Gene3D" id="1.25.50.20">
    <property type="match status" value="1"/>
</dbReference>
<keyword evidence="6" id="KW-0336">GPI-anchor</keyword>
<keyword evidence="13 22" id="KW-1133">Transmembrane helix</keyword>
<evidence type="ECO:0000256" key="11">
    <source>
        <dbReference type="ARBA" id="ARBA00022801"/>
    </source>
</evidence>
<sequence>MRLLLSILLFAFAKGQIDEYRLSSAVIPSSYTIGLTVQSNFGETGVFQGETSIYLTVLEQTSTFEIHGSGLTITSNTLRTTQSSTNLISNIVYNSTTQKYTITTTSPLSIGTDHYFLTIAYNGILYDDMYGFYRSWYSDENGQTTWLATTQFEPTYARRAFPCFDEPNKKATFQVSITRPSTYRSLSNAPLESTVRVSANVERDTYQTTPIMSTYLVAFIVSDYASIYDPVDKNGVWSRKEAIGTGDYGFQIAPKLVAAYENYTGIEYLSTGIGKLDQVAIPDFGAGAMENWGLITYREYAILWDPSQSSHNYKESVATTIAHELAHMWFGDLVTCDWWSYTWLNEGFAQYMEYMMTARVETTWELEKQFVVTLVQGIFASDSTLSSQPLNANASTISEINYKFASLTYYKGASIIRMMRDFLGANRFRNAIQFYLSNHTFSTAVPDDLWEAMEAYSRDVDLPATVGQIMSTWTDQPGFPVVRVSLSGSTDVNITQQRFLLNNNNTSDLKYYVPISYTNSTAKDFETVSPRHWLLPNSNLQISNALPSSGWIVVNIQETGFYRVNYDETLWRRLASALKTANHDGIDVLNRAQIVDDSFNLARAGLLPYGVALDVTSYLSTETEYYPWVSALEALNHLRIRSANSTSLRSFLETHILDLISTVYEGLSFDYDPNESQADILKKVTILNLACELGLESCVSRANALFNNFKNNNVSVNPDTRTVVYCTALRTATSPDNWYFLWNRYLNTKLASEMNIILSTLGCTRNDTLRTEYLLKSITRDSGIRSQDSRSVFQSIYVRNLDGVDLAYNFFKTNFQSISSYYGGGTSVGTIVSGIASRFTNSEQIEDFEAFIQQNREILGGALSAAEGAVESARANVQWMNSYSDSILQWFVQTYGSSSGIPIFGRLLLVLSVIVIFIR</sequence>
<dbReference type="Pfam" id="PF11838">
    <property type="entry name" value="ERAP1_C"/>
    <property type="match status" value="1"/>
</dbReference>
<dbReference type="GO" id="GO:0008270">
    <property type="term" value="F:zinc ion binding"/>
    <property type="evidence" value="ECO:0007669"/>
    <property type="project" value="UniProtKB-UniRule"/>
</dbReference>
<feature type="binding site" evidence="20">
    <location>
        <position position="327"/>
    </location>
    <ligand>
        <name>Zn(2+)</name>
        <dbReference type="ChEBI" id="CHEBI:29105"/>
        <note>catalytic</note>
    </ligand>
</feature>
<keyword evidence="18" id="KW-0449">Lipoprotein</keyword>
<evidence type="ECO:0000256" key="1">
    <source>
        <dbReference type="ARBA" id="ARBA00000098"/>
    </source>
</evidence>
<dbReference type="FunFam" id="1.25.50.20:FF:000001">
    <property type="entry name" value="Aminopeptidase"/>
    <property type="match status" value="1"/>
</dbReference>
<evidence type="ECO:0000256" key="15">
    <source>
        <dbReference type="ARBA" id="ARBA00023136"/>
    </source>
</evidence>
<name>A0A1W4XT18_AGRPL</name>
<evidence type="ECO:0000256" key="19">
    <source>
        <dbReference type="PIRSR" id="PIRSR634016-1"/>
    </source>
</evidence>
<feature type="signal peptide" evidence="23">
    <location>
        <begin position="1"/>
        <end position="15"/>
    </location>
</feature>
<dbReference type="EC" id="3.4.11.-" evidence="22"/>
<dbReference type="InterPro" id="IPR045357">
    <property type="entry name" value="Aminopeptidase_N-like_N"/>
</dbReference>
<reference evidence="28" key="1">
    <citation type="submission" date="2025-08" db="UniProtKB">
        <authorList>
            <consortium name="RefSeq"/>
        </authorList>
    </citation>
    <scope>IDENTIFICATION</scope>
    <source>
        <tissue evidence="28">Entire body</tissue>
    </source>
</reference>
<evidence type="ECO:0000256" key="9">
    <source>
        <dbReference type="ARBA" id="ARBA00022723"/>
    </source>
</evidence>
<dbReference type="Gene3D" id="2.60.40.1730">
    <property type="entry name" value="tricorn interacting facor f3 domain"/>
    <property type="match status" value="1"/>
</dbReference>
<evidence type="ECO:0000256" key="21">
    <source>
        <dbReference type="PIRSR" id="PIRSR634016-4"/>
    </source>
</evidence>
<evidence type="ECO:0000256" key="2">
    <source>
        <dbReference type="ARBA" id="ARBA00004167"/>
    </source>
</evidence>
<dbReference type="InterPro" id="IPR014782">
    <property type="entry name" value="Peptidase_M1_dom"/>
</dbReference>
<evidence type="ECO:0000256" key="5">
    <source>
        <dbReference type="ARBA" id="ARBA00022475"/>
    </source>
</evidence>
<keyword evidence="11 22" id="KW-0378">Hydrolase</keyword>
<dbReference type="GO" id="GO:0005615">
    <property type="term" value="C:extracellular space"/>
    <property type="evidence" value="ECO:0007669"/>
    <property type="project" value="TreeGrafter"/>
</dbReference>
<dbReference type="GeneID" id="108744380"/>
<feature type="chain" id="PRO_5013003834" description="Aminopeptidase" evidence="23">
    <location>
        <begin position="16"/>
        <end position="919"/>
    </location>
</feature>
<dbReference type="InterPro" id="IPR050344">
    <property type="entry name" value="Peptidase_M1_aminopeptidases"/>
</dbReference>
<keyword evidence="10 23" id="KW-0732">Signal</keyword>
<dbReference type="GO" id="GO:0070006">
    <property type="term" value="F:metalloaminopeptidase activity"/>
    <property type="evidence" value="ECO:0007669"/>
    <property type="project" value="TreeGrafter"/>
</dbReference>
<dbReference type="FunFam" id="2.60.40.1730:FF:000013">
    <property type="entry name" value="Aminopeptidase"/>
    <property type="match status" value="1"/>
</dbReference>
<feature type="transmembrane region" description="Helical" evidence="22">
    <location>
        <begin position="899"/>
        <end position="918"/>
    </location>
</feature>
<keyword evidence="5" id="KW-1003">Cell membrane</keyword>
<evidence type="ECO:0000256" key="20">
    <source>
        <dbReference type="PIRSR" id="PIRSR634016-3"/>
    </source>
</evidence>
<evidence type="ECO:0000256" key="17">
    <source>
        <dbReference type="ARBA" id="ARBA00023180"/>
    </source>
</evidence>
<evidence type="ECO:0000256" key="16">
    <source>
        <dbReference type="ARBA" id="ARBA00023157"/>
    </source>
</evidence>